<dbReference type="InterPro" id="IPR043502">
    <property type="entry name" value="DNA/RNA_pol_sf"/>
</dbReference>
<dbReference type="GO" id="GO:0009432">
    <property type="term" value="P:SOS response"/>
    <property type="evidence" value="ECO:0007669"/>
    <property type="project" value="TreeGrafter"/>
</dbReference>
<keyword evidence="14 17" id="KW-0234">DNA repair</keyword>
<proteinExistence type="inferred from homology"/>
<dbReference type="NCBIfam" id="NF003015">
    <property type="entry name" value="PRK03858.1"/>
    <property type="match status" value="1"/>
</dbReference>
<comment type="cofactor">
    <cofactor evidence="17">
        <name>Mg(2+)</name>
        <dbReference type="ChEBI" id="CHEBI:18420"/>
    </cofactor>
    <text evidence="17">Binds 2 magnesium ions per subunit.</text>
</comment>
<dbReference type="RefSeq" id="WP_203654046.1">
    <property type="nucleotide sequence ID" value="NZ_BAAAZM010000016.1"/>
</dbReference>
<dbReference type="Gene3D" id="3.40.1170.60">
    <property type="match status" value="1"/>
</dbReference>
<evidence type="ECO:0000256" key="9">
    <source>
        <dbReference type="ARBA" id="ARBA00022723"/>
    </source>
</evidence>
<dbReference type="EMBL" id="BOMB01000001">
    <property type="protein sequence ID" value="GID09273.1"/>
    <property type="molecule type" value="Genomic_DNA"/>
</dbReference>
<comment type="catalytic activity">
    <reaction evidence="16 17">
        <text>DNA(n) + a 2'-deoxyribonucleoside 5'-triphosphate = DNA(n+1) + diphosphate</text>
        <dbReference type="Rhea" id="RHEA:22508"/>
        <dbReference type="Rhea" id="RHEA-COMP:17339"/>
        <dbReference type="Rhea" id="RHEA-COMP:17340"/>
        <dbReference type="ChEBI" id="CHEBI:33019"/>
        <dbReference type="ChEBI" id="CHEBI:61560"/>
        <dbReference type="ChEBI" id="CHEBI:173112"/>
        <dbReference type="EC" id="2.7.7.7"/>
    </reaction>
</comment>
<comment type="similarity">
    <text evidence="2 17">Belongs to the DNA polymerase type-Y family.</text>
</comment>
<evidence type="ECO:0000313" key="20">
    <source>
        <dbReference type="EMBL" id="GID09273.1"/>
    </source>
</evidence>
<evidence type="ECO:0000256" key="13">
    <source>
        <dbReference type="ARBA" id="ARBA00023125"/>
    </source>
</evidence>
<feature type="site" description="Substrate discrimination" evidence="17">
    <location>
        <position position="38"/>
    </location>
</feature>
<dbReference type="GO" id="GO:0000287">
    <property type="term" value="F:magnesium ion binding"/>
    <property type="evidence" value="ECO:0007669"/>
    <property type="project" value="UniProtKB-UniRule"/>
</dbReference>
<dbReference type="Gene3D" id="3.30.1490.100">
    <property type="entry name" value="DNA polymerase, Y-family, little finger domain"/>
    <property type="match status" value="1"/>
</dbReference>
<evidence type="ECO:0000313" key="21">
    <source>
        <dbReference type="Proteomes" id="UP000612808"/>
    </source>
</evidence>
<keyword evidence="8 17" id="KW-0235">DNA replication</keyword>
<evidence type="ECO:0000256" key="10">
    <source>
        <dbReference type="ARBA" id="ARBA00022763"/>
    </source>
</evidence>
<comment type="function">
    <text evidence="15 17">Poorly processive, error-prone DNA polymerase involved in untargeted mutagenesis. Copies undamaged DNA at stalled replication forks, which arise in vivo from mismatched or misaligned primer ends. These misaligned primers can be extended by PolIV. Exhibits no 3'-5' exonuclease (proofreading) activity. May be involved in translesional synthesis, in conjunction with the beta clamp from PolIII.</text>
</comment>
<evidence type="ECO:0000256" key="4">
    <source>
        <dbReference type="ARBA" id="ARBA00022457"/>
    </source>
</evidence>
<dbReference type="Gene3D" id="3.30.70.270">
    <property type="match status" value="1"/>
</dbReference>
<evidence type="ECO:0000256" key="18">
    <source>
        <dbReference type="SAM" id="MobiDB-lite"/>
    </source>
</evidence>
<dbReference type="PANTHER" id="PTHR11076">
    <property type="entry name" value="DNA REPAIR POLYMERASE UMUC / TRANSFERASE FAMILY MEMBER"/>
    <property type="match status" value="1"/>
</dbReference>
<evidence type="ECO:0000256" key="2">
    <source>
        <dbReference type="ARBA" id="ARBA00010945"/>
    </source>
</evidence>
<dbReference type="InterPro" id="IPR050116">
    <property type="entry name" value="DNA_polymerase-Y"/>
</dbReference>
<name>A0A8J3J641_9ACTN</name>
<dbReference type="Pfam" id="PF11799">
    <property type="entry name" value="IMS_C"/>
    <property type="match status" value="1"/>
</dbReference>
<organism evidence="20 21">
    <name type="scientific">Actinocatenispora rupis</name>
    <dbReference type="NCBI Taxonomy" id="519421"/>
    <lineage>
        <taxon>Bacteria</taxon>
        <taxon>Bacillati</taxon>
        <taxon>Actinomycetota</taxon>
        <taxon>Actinomycetes</taxon>
        <taxon>Micromonosporales</taxon>
        <taxon>Micromonosporaceae</taxon>
        <taxon>Actinocatenispora</taxon>
    </lineage>
</organism>
<dbReference type="Pfam" id="PF14229">
    <property type="entry name" value="DUF4332"/>
    <property type="match status" value="1"/>
</dbReference>
<comment type="subunit">
    <text evidence="3 17">Monomer.</text>
</comment>
<evidence type="ECO:0000256" key="11">
    <source>
        <dbReference type="ARBA" id="ARBA00022842"/>
    </source>
</evidence>
<dbReference type="GO" id="GO:0006281">
    <property type="term" value="P:DNA repair"/>
    <property type="evidence" value="ECO:0007669"/>
    <property type="project" value="UniProtKB-UniRule"/>
</dbReference>
<dbReference type="GO" id="GO:0003684">
    <property type="term" value="F:damaged DNA binding"/>
    <property type="evidence" value="ECO:0007669"/>
    <property type="project" value="InterPro"/>
</dbReference>
<keyword evidence="9 17" id="KW-0479">Metal-binding</keyword>
<protein>
    <recommendedName>
        <fullName evidence="17">DNA polymerase IV</fullName>
        <shortName evidence="17">Pol IV</shortName>
        <ecNumber evidence="17">2.7.7.7</ecNumber>
    </recommendedName>
</protein>
<evidence type="ECO:0000256" key="1">
    <source>
        <dbReference type="ARBA" id="ARBA00004496"/>
    </source>
</evidence>
<keyword evidence="21" id="KW-1185">Reference proteome</keyword>
<feature type="compositionally biased region" description="Low complexity" evidence="18">
    <location>
        <begin position="415"/>
        <end position="424"/>
    </location>
</feature>
<feature type="domain" description="UmuC" evidence="19">
    <location>
        <begin position="29"/>
        <end position="209"/>
    </location>
</feature>
<evidence type="ECO:0000256" key="8">
    <source>
        <dbReference type="ARBA" id="ARBA00022705"/>
    </source>
</evidence>
<feature type="binding site" evidence="17">
    <location>
        <position position="33"/>
    </location>
    <ligand>
        <name>Mg(2+)</name>
        <dbReference type="ChEBI" id="CHEBI:18420"/>
    </ligand>
</feature>
<dbReference type="InterPro" id="IPR025567">
    <property type="entry name" value="DUF4332"/>
</dbReference>
<feature type="binding site" evidence="17">
    <location>
        <position position="127"/>
    </location>
    <ligand>
        <name>Mg(2+)</name>
        <dbReference type="ChEBI" id="CHEBI:18420"/>
    </ligand>
</feature>
<evidence type="ECO:0000256" key="12">
    <source>
        <dbReference type="ARBA" id="ARBA00022932"/>
    </source>
</evidence>
<dbReference type="AlphaFoldDB" id="A0A8J3J641"/>
<dbReference type="PANTHER" id="PTHR11076:SF33">
    <property type="entry name" value="DNA POLYMERASE KAPPA"/>
    <property type="match status" value="1"/>
</dbReference>
<dbReference type="InterPro" id="IPR017961">
    <property type="entry name" value="DNA_pol_Y-fam_little_finger"/>
</dbReference>
<dbReference type="GO" id="GO:0042276">
    <property type="term" value="P:error-prone translesion synthesis"/>
    <property type="evidence" value="ECO:0007669"/>
    <property type="project" value="TreeGrafter"/>
</dbReference>
<keyword evidence="13 17" id="KW-0238">DNA-binding</keyword>
<dbReference type="NCBIfam" id="NF002677">
    <property type="entry name" value="PRK02406.1"/>
    <property type="match status" value="1"/>
</dbReference>
<feature type="active site" evidence="17">
    <location>
        <position position="128"/>
    </location>
</feature>
<keyword evidence="7 17" id="KW-0548">Nucleotidyltransferase</keyword>
<dbReference type="InterPro" id="IPR043128">
    <property type="entry name" value="Rev_trsase/Diguanyl_cyclase"/>
</dbReference>
<evidence type="ECO:0000259" key="19">
    <source>
        <dbReference type="PROSITE" id="PS50173"/>
    </source>
</evidence>
<dbReference type="GO" id="GO:0005829">
    <property type="term" value="C:cytosol"/>
    <property type="evidence" value="ECO:0007669"/>
    <property type="project" value="TreeGrafter"/>
</dbReference>
<dbReference type="InterPro" id="IPR036775">
    <property type="entry name" value="DNA_pol_Y-fam_lit_finger_sf"/>
</dbReference>
<dbReference type="Proteomes" id="UP000612808">
    <property type="component" value="Unassembled WGS sequence"/>
</dbReference>
<dbReference type="CDD" id="cd03586">
    <property type="entry name" value="PolY_Pol_IV_kappa"/>
    <property type="match status" value="1"/>
</dbReference>
<dbReference type="InterPro" id="IPR022880">
    <property type="entry name" value="DNApol_IV"/>
</dbReference>
<dbReference type="HAMAP" id="MF_01113">
    <property type="entry name" value="DNApol_IV"/>
    <property type="match status" value="1"/>
</dbReference>
<comment type="caution">
    <text evidence="20">The sequence shown here is derived from an EMBL/GenBank/DDBJ whole genome shotgun (WGS) entry which is preliminary data.</text>
</comment>
<accession>A0A8J3J641</accession>
<keyword evidence="5 17" id="KW-0963">Cytoplasm</keyword>
<dbReference type="Pfam" id="PF00817">
    <property type="entry name" value="IMS"/>
    <property type="match status" value="1"/>
</dbReference>
<feature type="region of interest" description="Disordered" evidence="18">
    <location>
        <begin position="400"/>
        <end position="424"/>
    </location>
</feature>
<dbReference type="GO" id="GO:0003887">
    <property type="term" value="F:DNA-directed DNA polymerase activity"/>
    <property type="evidence" value="ECO:0007669"/>
    <property type="project" value="UniProtKB-UniRule"/>
</dbReference>
<dbReference type="FunFam" id="3.30.1490.100:FF:000004">
    <property type="entry name" value="DNA polymerase IV"/>
    <property type="match status" value="1"/>
</dbReference>
<evidence type="ECO:0000256" key="6">
    <source>
        <dbReference type="ARBA" id="ARBA00022679"/>
    </source>
</evidence>
<gene>
    <name evidence="20" type="primary">dinB_1</name>
    <name evidence="17" type="synonym">dinB</name>
    <name evidence="20" type="ORF">Aru02nite_01620</name>
</gene>
<dbReference type="NCBIfam" id="NF002882">
    <property type="entry name" value="PRK03348.1"/>
    <property type="match status" value="1"/>
</dbReference>
<evidence type="ECO:0000256" key="16">
    <source>
        <dbReference type="ARBA" id="ARBA00049244"/>
    </source>
</evidence>
<dbReference type="PROSITE" id="PS50173">
    <property type="entry name" value="UMUC"/>
    <property type="match status" value="1"/>
</dbReference>
<evidence type="ECO:0000256" key="7">
    <source>
        <dbReference type="ARBA" id="ARBA00022695"/>
    </source>
</evidence>
<feature type="region of interest" description="Disordered" evidence="18">
    <location>
        <begin position="1"/>
        <end position="22"/>
    </location>
</feature>
<evidence type="ECO:0000256" key="5">
    <source>
        <dbReference type="ARBA" id="ARBA00022490"/>
    </source>
</evidence>
<evidence type="ECO:0000256" key="14">
    <source>
        <dbReference type="ARBA" id="ARBA00023204"/>
    </source>
</evidence>
<dbReference type="SUPFAM" id="SSF56672">
    <property type="entry name" value="DNA/RNA polymerases"/>
    <property type="match status" value="1"/>
</dbReference>
<keyword evidence="6 17" id="KW-0808">Transferase</keyword>
<dbReference type="FunFam" id="3.40.1170.60:FF:000001">
    <property type="entry name" value="DNA polymerase IV"/>
    <property type="match status" value="1"/>
</dbReference>
<dbReference type="GO" id="GO:0006261">
    <property type="term" value="P:DNA-templated DNA replication"/>
    <property type="evidence" value="ECO:0007669"/>
    <property type="project" value="UniProtKB-UniRule"/>
</dbReference>
<reference evidence="20" key="1">
    <citation type="submission" date="2021-01" db="EMBL/GenBank/DDBJ databases">
        <title>Whole genome shotgun sequence of Actinocatenispora rupis NBRC 107355.</title>
        <authorList>
            <person name="Komaki H."/>
            <person name="Tamura T."/>
        </authorList>
    </citation>
    <scope>NUCLEOTIDE SEQUENCE</scope>
    <source>
        <strain evidence="20">NBRC 107355</strain>
    </source>
</reference>
<dbReference type="Gene3D" id="1.10.150.20">
    <property type="entry name" value="5' to 3' exonuclease, C-terminal subdomain"/>
    <property type="match status" value="1"/>
</dbReference>
<dbReference type="EC" id="2.7.7.7" evidence="17"/>
<evidence type="ECO:0000256" key="17">
    <source>
        <dbReference type="HAMAP-Rule" id="MF_01113"/>
    </source>
</evidence>
<evidence type="ECO:0000256" key="15">
    <source>
        <dbReference type="ARBA" id="ARBA00025589"/>
    </source>
</evidence>
<comment type="subcellular location">
    <subcellularLocation>
        <location evidence="1 17">Cytoplasm</location>
    </subcellularLocation>
</comment>
<evidence type="ECO:0000256" key="3">
    <source>
        <dbReference type="ARBA" id="ARBA00011245"/>
    </source>
</evidence>
<sequence length="424" mass="45348">MGRQQLEQGEGPGGADGFGPDADDTGCGILHVDMDAFFASVEVRNRPELRGRPVIVGGVGGRGVVSSASYEARRFGVHSAMPTVRARRLCPQAVFLPPDFEEYSTASRAVMAIFGEITPLVEPLSLDEAFLDVSGARRRLGSAAAVARLIRARVRDELRLTCSVGVAPTKFVAKLASGRAKPDGLLVVPADRVVEYLHRLPVSALWGVGERTAALLHRLGLATVADIAHTRPATLVAALGEAAGTHIHELSWGRDPRAVTPRVAEKSVGAETTFDTDVADPDVIRRAMLGLAGRCAARARRAGVVGRTVTIKVRFADFRTINRSRTLPAATDVAREMFETAWSLFTALATDEQVRLVGLRLEGLDTEGGAPRQLMLGEREHGWRDAERAMDAAAERFGSAAVRPASLLHPDTPTDRPGPTRPGS</sequence>
<keyword evidence="11 17" id="KW-0460">Magnesium</keyword>
<dbReference type="InterPro" id="IPR001126">
    <property type="entry name" value="UmuC"/>
</dbReference>
<dbReference type="SUPFAM" id="SSF100879">
    <property type="entry name" value="Lesion bypass DNA polymerase (Y-family), little finger domain"/>
    <property type="match status" value="1"/>
</dbReference>
<keyword evidence="10 17" id="KW-0227">DNA damage</keyword>
<keyword evidence="12 17" id="KW-0239">DNA-directed DNA polymerase</keyword>
<keyword evidence="4 17" id="KW-0515">Mutator protein</keyword>